<dbReference type="Proteomes" id="UP000054485">
    <property type="component" value="Unassembled WGS sequence"/>
</dbReference>
<evidence type="ECO:0000313" key="2">
    <source>
        <dbReference type="Proteomes" id="UP000054485"/>
    </source>
</evidence>
<evidence type="ECO:0000313" key="1">
    <source>
        <dbReference type="EMBL" id="KIK38616.1"/>
    </source>
</evidence>
<gene>
    <name evidence="1" type="ORF">CY34DRAFT_383475</name>
</gene>
<name>A0A0D0A9Z5_9AGAM</name>
<keyword evidence="2" id="KW-1185">Reference proteome</keyword>
<sequence length="97" mass="10926">MMLSMVLNRRVTSASHLSIYGTDYGIPDPHACDYARKLDTDATYCLQIDLSATERISAMHRTISFNLFEKASTYACSSILIHSIFTQTFNAMCRSSF</sequence>
<protein>
    <submittedName>
        <fullName evidence="1">Uncharacterized protein</fullName>
    </submittedName>
</protein>
<organism evidence="1 2">
    <name type="scientific">Suillus luteus UH-Slu-Lm8-n1</name>
    <dbReference type="NCBI Taxonomy" id="930992"/>
    <lineage>
        <taxon>Eukaryota</taxon>
        <taxon>Fungi</taxon>
        <taxon>Dikarya</taxon>
        <taxon>Basidiomycota</taxon>
        <taxon>Agaricomycotina</taxon>
        <taxon>Agaricomycetes</taxon>
        <taxon>Agaricomycetidae</taxon>
        <taxon>Boletales</taxon>
        <taxon>Suillineae</taxon>
        <taxon>Suillaceae</taxon>
        <taxon>Suillus</taxon>
    </lineage>
</organism>
<dbReference type="HOGENOM" id="CLU_2348092_0_0_1"/>
<dbReference type="InParanoid" id="A0A0D0A9Z5"/>
<dbReference type="EMBL" id="KN835383">
    <property type="protein sequence ID" value="KIK38616.1"/>
    <property type="molecule type" value="Genomic_DNA"/>
</dbReference>
<proteinExistence type="predicted"/>
<reference evidence="2" key="2">
    <citation type="submission" date="2015-01" db="EMBL/GenBank/DDBJ databases">
        <title>Evolutionary Origins and Diversification of the Mycorrhizal Mutualists.</title>
        <authorList>
            <consortium name="DOE Joint Genome Institute"/>
            <consortium name="Mycorrhizal Genomics Consortium"/>
            <person name="Kohler A."/>
            <person name="Kuo A."/>
            <person name="Nagy L.G."/>
            <person name="Floudas D."/>
            <person name="Copeland A."/>
            <person name="Barry K.W."/>
            <person name="Cichocki N."/>
            <person name="Veneault-Fourrey C."/>
            <person name="LaButti K."/>
            <person name="Lindquist E.A."/>
            <person name="Lipzen A."/>
            <person name="Lundell T."/>
            <person name="Morin E."/>
            <person name="Murat C."/>
            <person name="Riley R."/>
            <person name="Ohm R."/>
            <person name="Sun H."/>
            <person name="Tunlid A."/>
            <person name="Henrissat B."/>
            <person name="Grigoriev I.V."/>
            <person name="Hibbett D.S."/>
            <person name="Martin F."/>
        </authorList>
    </citation>
    <scope>NUCLEOTIDE SEQUENCE [LARGE SCALE GENOMIC DNA]</scope>
    <source>
        <strain evidence="2">UH-Slu-Lm8-n1</strain>
    </source>
</reference>
<reference evidence="1 2" key="1">
    <citation type="submission" date="2014-04" db="EMBL/GenBank/DDBJ databases">
        <authorList>
            <consortium name="DOE Joint Genome Institute"/>
            <person name="Kuo A."/>
            <person name="Ruytinx J."/>
            <person name="Rineau F."/>
            <person name="Colpaert J."/>
            <person name="Kohler A."/>
            <person name="Nagy L.G."/>
            <person name="Floudas D."/>
            <person name="Copeland A."/>
            <person name="Barry K.W."/>
            <person name="Cichocki N."/>
            <person name="Veneault-Fourrey C."/>
            <person name="LaButti K."/>
            <person name="Lindquist E.A."/>
            <person name="Lipzen A."/>
            <person name="Lundell T."/>
            <person name="Morin E."/>
            <person name="Murat C."/>
            <person name="Sun H."/>
            <person name="Tunlid A."/>
            <person name="Henrissat B."/>
            <person name="Grigoriev I.V."/>
            <person name="Hibbett D.S."/>
            <person name="Martin F."/>
            <person name="Nordberg H.P."/>
            <person name="Cantor M.N."/>
            <person name="Hua S.X."/>
        </authorList>
    </citation>
    <scope>NUCLEOTIDE SEQUENCE [LARGE SCALE GENOMIC DNA]</scope>
    <source>
        <strain evidence="1 2">UH-Slu-Lm8-n1</strain>
    </source>
</reference>
<accession>A0A0D0A9Z5</accession>
<dbReference type="AlphaFoldDB" id="A0A0D0A9Z5"/>